<protein>
    <submittedName>
        <fullName evidence="1">Uncharacterized protein</fullName>
    </submittedName>
</protein>
<dbReference type="Proteomes" id="UP000000305">
    <property type="component" value="Unassembled WGS sequence"/>
</dbReference>
<dbReference type="InParanoid" id="E9HPE0"/>
<gene>
    <name evidence="1" type="ORF">DAPPUDRAFT_263234</name>
</gene>
<dbReference type="KEGG" id="dpx:DAPPUDRAFT_263234"/>
<dbReference type="AlphaFoldDB" id="E9HPE0"/>
<proteinExistence type="predicted"/>
<evidence type="ECO:0000313" key="1">
    <source>
        <dbReference type="EMBL" id="EFX66390.1"/>
    </source>
</evidence>
<organism evidence="1 2">
    <name type="scientific">Daphnia pulex</name>
    <name type="common">Water flea</name>
    <dbReference type="NCBI Taxonomy" id="6669"/>
    <lineage>
        <taxon>Eukaryota</taxon>
        <taxon>Metazoa</taxon>
        <taxon>Ecdysozoa</taxon>
        <taxon>Arthropoda</taxon>
        <taxon>Crustacea</taxon>
        <taxon>Branchiopoda</taxon>
        <taxon>Diplostraca</taxon>
        <taxon>Cladocera</taxon>
        <taxon>Anomopoda</taxon>
        <taxon>Daphniidae</taxon>
        <taxon>Daphnia</taxon>
    </lineage>
</organism>
<name>E9HPE0_DAPPU</name>
<dbReference type="EMBL" id="GL732705">
    <property type="protein sequence ID" value="EFX66390.1"/>
    <property type="molecule type" value="Genomic_DNA"/>
</dbReference>
<accession>E9HPE0</accession>
<keyword evidence="2" id="KW-1185">Reference proteome</keyword>
<evidence type="ECO:0000313" key="2">
    <source>
        <dbReference type="Proteomes" id="UP000000305"/>
    </source>
</evidence>
<reference evidence="1 2" key="1">
    <citation type="journal article" date="2011" name="Science">
        <title>The ecoresponsive genome of Daphnia pulex.</title>
        <authorList>
            <person name="Colbourne J.K."/>
            <person name="Pfrender M.E."/>
            <person name="Gilbert D."/>
            <person name="Thomas W.K."/>
            <person name="Tucker A."/>
            <person name="Oakley T.H."/>
            <person name="Tokishita S."/>
            <person name="Aerts A."/>
            <person name="Arnold G.J."/>
            <person name="Basu M.K."/>
            <person name="Bauer D.J."/>
            <person name="Caceres C.E."/>
            <person name="Carmel L."/>
            <person name="Casola C."/>
            <person name="Choi J.H."/>
            <person name="Detter J.C."/>
            <person name="Dong Q."/>
            <person name="Dusheyko S."/>
            <person name="Eads B.D."/>
            <person name="Frohlich T."/>
            <person name="Geiler-Samerotte K.A."/>
            <person name="Gerlach D."/>
            <person name="Hatcher P."/>
            <person name="Jogdeo S."/>
            <person name="Krijgsveld J."/>
            <person name="Kriventseva E.V."/>
            <person name="Kultz D."/>
            <person name="Laforsch C."/>
            <person name="Lindquist E."/>
            <person name="Lopez J."/>
            <person name="Manak J.R."/>
            <person name="Muller J."/>
            <person name="Pangilinan J."/>
            <person name="Patwardhan R.P."/>
            <person name="Pitluck S."/>
            <person name="Pritham E.J."/>
            <person name="Rechtsteiner A."/>
            <person name="Rho M."/>
            <person name="Rogozin I.B."/>
            <person name="Sakarya O."/>
            <person name="Salamov A."/>
            <person name="Schaack S."/>
            <person name="Shapiro H."/>
            <person name="Shiga Y."/>
            <person name="Skalitzky C."/>
            <person name="Smith Z."/>
            <person name="Souvorov A."/>
            <person name="Sung W."/>
            <person name="Tang Z."/>
            <person name="Tsuchiya D."/>
            <person name="Tu H."/>
            <person name="Vos H."/>
            <person name="Wang M."/>
            <person name="Wolf Y.I."/>
            <person name="Yamagata H."/>
            <person name="Yamada T."/>
            <person name="Ye Y."/>
            <person name="Shaw J.R."/>
            <person name="Andrews J."/>
            <person name="Crease T.J."/>
            <person name="Tang H."/>
            <person name="Lucas S.M."/>
            <person name="Robertson H.M."/>
            <person name="Bork P."/>
            <person name="Koonin E.V."/>
            <person name="Zdobnov E.M."/>
            <person name="Grigoriev I.V."/>
            <person name="Lynch M."/>
            <person name="Boore J.L."/>
        </authorList>
    </citation>
    <scope>NUCLEOTIDE SEQUENCE [LARGE SCALE GENOMIC DNA]</scope>
</reference>
<sequence length="70" mass="7362">MLNGVGSLAPGVGGNSQKSGRLASHAGFYTLNRSAVVSWHKTRRSLNLVKAVPESILLSLSRGHSAYTTP</sequence>
<dbReference type="HOGENOM" id="CLU_2760368_0_0_1"/>